<dbReference type="GO" id="GO:0009658">
    <property type="term" value="P:chloroplast organization"/>
    <property type="evidence" value="ECO:0007669"/>
    <property type="project" value="UniProtKB-ARBA"/>
</dbReference>
<dbReference type="InterPro" id="IPR036346">
    <property type="entry name" value="GTP-bd_prot_GTP1/OBG_C_sf"/>
</dbReference>
<dbReference type="Gene3D" id="2.70.210.12">
    <property type="entry name" value="GTP1/OBG domain"/>
    <property type="match status" value="1"/>
</dbReference>
<keyword evidence="5" id="KW-0460">Magnesium</keyword>
<evidence type="ECO:0000313" key="12">
    <source>
        <dbReference type="Proteomes" id="UP001153076"/>
    </source>
</evidence>
<evidence type="ECO:0000256" key="7">
    <source>
        <dbReference type="SAM" id="MobiDB-lite"/>
    </source>
</evidence>
<dbReference type="EMBL" id="JAKOGI010000481">
    <property type="protein sequence ID" value="KAJ8434357.1"/>
    <property type="molecule type" value="Genomic_DNA"/>
</dbReference>
<dbReference type="PANTHER" id="PTHR11702">
    <property type="entry name" value="DEVELOPMENTALLY REGULATED GTP-BINDING PROTEIN-RELATED"/>
    <property type="match status" value="1"/>
</dbReference>
<dbReference type="InterPro" id="IPR006073">
    <property type="entry name" value="GTP-bd"/>
</dbReference>
<dbReference type="NCBIfam" id="NF008955">
    <property type="entry name" value="PRK12297.1"/>
    <property type="match status" value="1"/>
</dbReference>
<keyword evidence="3" id="KW-0479">Metal-binding</keyword>
<dbReference type="SUPFAM" id="SSF82051">
    <property type="entry name" value="Obg GTP-binding protein N-terminal domain"/>
    <property type="match status" value="1"/>
</dbReference>
<keyword evidence="4" id="KW-0547">Nucleotide-binding</keyword>
<dbReference type="GO" id="GO:0003924">
    <property type="term" value="F:GTPase activity"/>
    <property type="evidence" value="ECO:0007669"/>
    <property type="project" value="InterPro"/>
</dbReference>
<reference evidence="11" key="1">
    <citation type="submission" date="2022-04" db="EMBL/GenBank/DDBJ databases">
        <title>Carnegiea gigantea Genome sequencing and assembly v2.</title>
        <authorList>
            <person name="Copetti D."/>
            <person name="Sanderson M.J."/>
            <person name="Burquez A."/>
            <person name="Wojciechowski M.F."/>
        </authorList>
    </citation>
    <scope>NUCLEOTIDE SEQUENCE</scope>
    <source>
        <strain evidence="11">SGP5-SGP5p</strain>
        <tissue evidence="11">Aerial part</tissue>
    </source>
</reference>
<keyword evidence="6" id="KW-0342">GTP-binding</keyword>
<dbReference type="InterPro" id="IPR036726">
    <property type="entry name" value="GTP1_OBG_dom_sf"/>
</dbReference>
<evidence type="ECO:0000256" key="1">
    <source>
        <dbReference type="ARBA" id="ARBA00001946"/>
    </source>
</evidence>
<evidence type="ECO:0000256" key="4">
    <source>
        <dbReference type="ARBA" id="ARBA00022741"/>
    </source>
</evidence>
<feature type="region of interest" description="Disordered" evidence="7">
    <location>
        <begin position="15"/>
        <end position="59"/>
    </location>
</feature>
<evidence type="ECO:0000256" key="5">
    <source>
        <dbReference type="ARBA" id="ARBA00022842"/>
    </source>
</evidence>
<dbReference type="NCBIfam" id="NF008954">
    <property type="entry name" value="PRK12296.1"/>
    <property type="match status" value="1"/>
</dbReference>
<feature type="region of interest" description="Disordered" evidence="7">
    <location>
        <begin position="616"/>
        <end position="637"/>
    </location>
</feature>
<dbReference type="FunFam" id="2.70.210.12:FF:000001">
    <property type="entry name" value="GTPase Obg"/>
    <property type="match status" value="1"/>
</dbReference>
<dbReference type="CDD" id="cd01898">
    <property type="entry name" value="Obg"/>
    <property type="match status" value="1"/>
</dbReference>
<sequence length="637" mass="69702">MSSITVGTSLSVVALSRSNARRPKKPHGKKLPQDSSPQFKPKAPSSSNDKLSSSSSMAVEATTYTRLPLKDDFLASSLVEPYREIKLSDSAVPDFVERSNELGGGEFDELSIEDELEGFDYGEYEVEDDEHEEEDYGSFEEGSDYEEGAEIVGFGNKEEGLEGGEEKEKGVPALMRCFDRAKVYVKAGDGGNGVVAFRREKFVPFGGPSGGDGGRGGNVYVEVDESMNSLLPFRNRVHFRAGRGGHGQGRKQHGAKGEDVVVKVAPGTVIREAREDAIEGEVLLELLHPGQRALLLPGGRGGRGNAAFKSGLTKVPKIAEKGEPGPEMWLELELKLVADVGIVGAPNAGKSTLLSVISAAQPNIANYPFTTLLPNLGVVSFDYDSTMVVADLPGLLEGAHQGFGLGHEFLRHTERCSVLVHVVDGSSQQPQYEFDAIRLELELFNPELADKPYLVAYNKMDLPEASERWPAFKEHLLAMGIQPHCMSAISKQGTKEVVCAAYELVQRIKEANKELEGGAAAFNLNHVADRITQKRNVPINEFQIIHDISSKTWHVDGEGLERFVQMTNWRYVDSERRFQHVLEACGVNKGLIERGVKEGDTVIVAGLELVWYDSPDTSGSSGARKRSTDSIRWPDWK</sequence>
<dbReference type="Pfam" id="PF09269">
    <property type="entry name" value="DUF1967"/>
    <property type="match status" value="1"/>
</dbReference>
<dbReference type="NCBIfam" id="NF008956">
    <property type="entry name" value="PRK12299.1"/>
    <property type="match status" value="1"/>
</dbReference>
<dbReference type="SUPFAM" id="SSF52540">
    <property type="entry name" value="P-loop containing nucleoside triphosphate hydrolases"/>
    <property type="match status" value="1"/>
</dbReference>
<evidence type="ECO:0000256" key="2">
    <source>
        <dbReference type="ARBA" id="ARBA00007699"/>
    </source>
</evidence>
<dbReference type="GO" id="GO:0005525">
    <property type="term" value="F:GTP binding"/>
    <property type="evidence" value="ECO:0007669"/>
    <property type="project" value="UniProtKB-KW"/>
</dbReference>
<dbReference type="NCBIfam" id="TIGR02729">
    <property type="entry name" value="Obg_CgtA"/>
    <property type="match status" value="1"/>
</dbReference>
<dbReference type="PROSITE" id="PS00905">
    <property type="entry name" value="GTP1_OBG"/>
    <property type="match status" value="1"/>
</dbReference>
<proteinExistence type="inferred from homology"/>
<dbReference type="HAMAP" id="MF_01454">
    <property type="entry name" value="GTPase_Obg"/>
    <property type="match status" value="1"/>
</dbReference>
<evidence type="ECO:0000256" key="3">
    <source>
        <dbReference type="ARBA" id="ARBA00022723"/>
    </source>
</evidence>
<comment type="similarity">
    <text evidence="2">Belongs to the TRAFAC class OBG-HflX-like GTPase superfamily. OBG GTPase family.</text>
</comment>
<name>A0A9Q1K0U4_9CARY</name>
<dbReference type="FunFam" id="3.40.50.300:FF:000515">
    <property type="entry name" value="GTPase Obg"/>
    <property type="match status" value="1"/>
</dbReference>
<dbReference type="OrthoDB" id="347018at2759"/>
<dbReference type="InterPro" id="IPR014100">
    <property type="entry name" value="GTP-bd_Obg/CgtA"/>
</dbReference>
<dbReference type="GO" id="GO:0000287">
    <property type="term" value="F:magnesium ion binding"/>
    <property type="evidence" value="ECO:0007669"/>
    <property type="project" value="InterPro"/>
</dbReference>
<feature type="compositionally biased region" description="Low complexity" evidence="7">
    <location>
        <begin position="45"/>
        <end position="56"/>
    </location>
</feature>
<dbReference type="NCBIfam" id="TIGR03595">
    <property type="entry name" value="Obg_CgtA_exten"/>
    <property type="match status" value="1"/>
</dbReference>
<dbReference type="PANTHER" id="PTHR11702:SF44">
    <property type="entry name" value="GTP-BINDING PROTEIN OBGC, CHLOROPLASTIC"/>
    <property type="match status" value="1"/>
</dbReference>
<comment type="caution">
    <text evidence="11">The sequence shown here is derived from an EMBL/GenBank/DDBJ whole genome shotgun (WGS) entry which is preliminary data.</text>
</comment>
<dbReference type="GO" id="GO:0005739">
    <property type="term" value="C:mitochondrion"/>
    <property type="evidence" value="ECO:0007669"/>
    <property type="project" value="TreeGrafter"/>
</dbReference>
<dbReference type="Pfam" id="PF01926">
    <property type="entry name" value="MMR_HSR1"/>
    <property type="match status" value="1"/>
</dbReference>
<evidence type="ECO:0000313" key="11">
    <source>
        <dbReference type="EMBL" id="KAJ8434357.1"/>
    </source>
</evidence>
<accession>A0A9Q1K0U4</accession>
<feature type="compositionally biased region" description="Basic and acidic residues" evidence="7">
    <location>
        <begin position="626"/>
        <end position="637"/>
    </location>
</feature>
<protein>
    <submittedName>
        <fullName evidence="11">Uncharacterized protein</fullName>
    </submittedName>
</protein>
<dbReference type="InterPro" id="IPR031167">
    <property type="entry name" value="G_OBG"/>
</dbReference>
<dbReference type="PRINTS" id="PR00326">
    <property type="entry name" value="GTP1OBG"/>
</dbReference>
<gene>
    <name evidence="11" type="ORF">Cgig2_031603</name>
</gene>
<dbReference type="Pfam" id="PF01018">
    <property type="entry name" value="GTP1_OBG"/>
    <property type="match status" value="1"/>
</dbReference>
<dbReference type="PROSITE" id="PS51710">
    <property type="entry name" value="G_OBG"/>
    <property type="match status" value="1"/>
</dbReference>
<dbReference type="Gene3D" id="3.30.300.350">
    <property type="entry name" value="GTP-binding protein OBG, C-terminal domain"/>
    <property type="match status" value="1"/>
</dbReference>
<dbReference type="PROSITE" id="PS51883">
    <property type="entry name" value="OBG"/>
    <property type="match status" value="1"/>
</dbReference>
<comment type="cofactor">
    <cofactor evidence="1">
        <name>Mg(2+)</name>
        <dbReference type="ChEBI" id="CHEBI:18420"/>
    </cofactor>
</comment>
<dbReference type="Proteomes" id="UP001153076">
    <property type="component" value="Unassembled WGS sequence"/>
</dbReference>
<dbReference type="Gene3D" id="3.40.50.300">
    <property type="entry name" value="P-loop containing nucleotide triphosphate hydrolases"/>
    <property type="match status" value="1"/>
</dbReference>
<feature type="domain" description="OBG-type G" evidence="8">
    <location>
        <begin position="338"/>
        <end position="506"/>
    </location>
</feature>
<dbReference type="AlphaFoldDB" id="A0A9Q1K0U4"/>
<dbReference type="GO" id="GO:0042254">
    <property type="term" value="P:ribosome biogenesis"/>
    <property type="evidence" value="ECO:0007669"/>
    <property type="project" value="UniProtKB-UniRule"/>
</dbReference>
<dbReference type="InterPro" id="IPR045086">
    <property type="entry name" value="OBG_GTPase"/>
</dbReference>
<evidence type="ECO:0000259" key="8">
    <source>
        <dbReference type="PROSITE" id="PS51710"/>
    </source>
</evidence>
<dbReference type="InterPro" id="IPR027417">
    <property type="entry name" value="P-loop_NTPase"/>
</dbReference>
<keyword evidence="12" id="KW-1185">Reference proteome</keyword>
<dbReference type="PROSITE" id="PS51881">
    <property type="entry name" value="OCT"/>
    <property type="match status" value="1"/>
</dbReference>
<evidence type="ECO:0000256" key="6">
    <source>
        <dbReference type="ARBA" id="ARBA00023134"/>
    </source>
</evidence>
<feature type="compositionally biased region" description="Basic residues" evidence="7">
    <location>
        <begin position="19"/>
        <end position="30"/>
    </location>
</feature>
<evidence type="ECO:0000259" key="9">
    <source>
        <dbReference type="PROSITE" id="PS51881"/>
    </source>
</evidence>
<organism evidence="11 12">
    <name type="scientific">Carnegiea gigantea</name>
    <dbReference type="NCBI Taxonomy" id="171969"/>
    <lineage>
        <taxon>Eukaryota</taxon>
        <taxon>Viridiplantae</taxon>
        <taxon>Streptophyta</taxon>
        <taxon>Embryophyta</taxon>
        <taxon>Tracheophyta</taxon>
        <taxon>Spermatophyta</taxon>
        <taxon>Magnoliopsida</taxon>
        <taxon>eudicotyledons</taxon>
        <taxon>Gunneridae</taxon>
        <taxon>Pentapetalae</taxon>
        <taxon>Caryophyllales</taxon>
        <taxon>Cactineae</taxon>
        <taxon>Cactaceae</taxon>
        <taxon>Cactoideae</taxon>
        <taxon>Echinocereeae</taxon>
        <taxon>Carnegiea</taxon>
    </lineage>
</organism>
<dbReference type="SUPFAM" id="SSF102741">
    <property type="entry name" value="Obg GTP-binding protein C-terminal domain"/>
    <property type="match status" value="1"/>
</dbReference>
<feature type="domain" description="OCT" evidence="9">
    <location>
        <begin position="534"/>
        <end position="613"/>
    </location>
</feature>
<dbReference type="InterPro" id="IPR006169">
    <property type="entry name" value="GTP1_OBG_dom"/>
</dbReference>
<dbReference type="InterPro" id="IPR006074">
    <property type="entry name" value="GTP1-OBG_CS"/>
</dbReference>
<feature type="domain" description="Obg" evidence="10">
    <location>
        <begin position="175"/>
        <end position="337"/>
    </location>
</feature>
<evidence type="ECO:0000259" key="10">
    <source>
        <dbReference type="PROSITE" id="PS51883"/>
    </source>
</evidence>
<dbReference type="InterPro" id="IPR015349">
    <property type="entry name" value="OCT_dom"/>
</dbReference>